<evidence type="ECO:0000313" key="1">
    <source>
        <dbReference type="EMBL" id="KAK1123889.1"/>
    </source>
</evidence>
<gene>
    <name evidence="1" type="ORF">K0M31_006919</name>
</gene>
<name>A0AA40FRD6_9HYME</name>
<organism evidence="1 2">
    <name type="scientific">Melipona bicolor</name>
    <dbReference type="NCBI Taxonomy" id="60889"/>
    <lineage>
        <taxon>Eukaryota</taxon>
        <taxon>Metazoa</taxon>
        <taxon>Ecdysozoa</taxon>
        <taxon>Arthropoda</taxon>
        <taxon>Hexapoda</taxon>
        <taxon>Insecta</taxon>
        <taxon>Pterygota</taxon>
        <taxon>Neoptera</taxon>
        <taxon>Endopterygota</taxon>
        <taxon>Hymenoptera</taxon>
        <taxon>Apocrita</taxon>
        <taxon>Aculeata</taxon>
        <taxon>Apoidea</taxon>
        <taxon>Anthophila</taxon>
        <taxon>Apidae</taxon>
        <taxon>Melipona</taxon>
    </lineage>
</organism>
<accession>A0AA40FRD6</accession>
<reference evidence="1" key="1">
    <citation type="submission" date="2021-10" db="EMBL/GenBank/DDBJ databases">
        <title>Melipona bicolor Genome sequencing and assembly.</title>
        <authorList>
            <person name="Araujo N.S."/>
            <person name="Arias M.C."/>
        </authorList>
    </citation>
    <scope>NUCLEOTIDE SEQUENCE</scope>
    <source>
        <strain evidence="1">USP_2M_L1-L4_2017</strain>
        <tissue evidence="1">Whole body</tissue>
    </source>
</reference>
<proteinExistence type="predicted"/>
<comment type="caution">
    <text evidence="1">The sequence shown here is derived from an EMBL/GenBank/DDBJ whole genome shotgun (WGS) entry which is preliminary data.</text>
</comment>
<evidence type="ECO:0000313" key="2">
    <source>
        <dbReference type="Proteomes" id="UP001177670"/>
    </source>
</evidence>
<dbReference type="EMBL" id="JAHYIQ010000019">
    <property type="protein sequence ID" value="KAK1123889.1"/>
    <property type="molecule type" value="Genomic_DNA"/>
</dbReference>
<dbReference type="Proteomes" id="UP001177670">
    <property type="component" value="Unassembled WGS sequence"/>
</dbReference>
<dbReference type="AlphaFoldDB" id="A0AA40FRD6"/>
<protein>
    <submittedName>
        <fullName evidence="1">Uncharacterized protein</fullName>
    </submittedName>
</protein>
<keyword evidence="2" id="KW-1185">Reference proteome</keyword>
<sequence length="128" mass="14153">MNHSGPIVLGGRFPDIVSVASLAPRPGSPGPINIRVGVNQRNERVGDSLFLEVSDRLGDPLPPELRPSACEFKASYSIEIARWKTETKKKKTERNERGGWIRIAWDGTTSVYIKAEAAVRLCESSVHR</sequence>